<dbReference type="PATRIC" id="fig|1526658.3.peg.3565"/>
<dbReference type="PIRSF" id="PIRSF006066">
    <property type="entry name" value="HI0050"/>
    <property type="match status" value="1"/>
</dbReference>
<feature type="transmembrane region" description="Helical" evidence="7">
    <location>
        <begin position="48"/>
        <end position="67"/>
    </location>
</feature>
<evidence type="ECO:0000256" key="1">
    <source>
        <dbReference type="ARBA" id="ARBA00004429"/>
    </source>
</evidence>
<comment type="function">
    <text evidence="7">Part of the tripartite ATP-independent periplasmic (TRAP) transport system.</text>
</comment>
<dbReference type="NCBIfam" id="TIGR00786">
    <property type="entry name" value="dctM"/>
    <property type="match status" value="1"/>
</dbReference>
<keyword evidence="10" id="KW-1185">Reference proteome</keyword>
<feature type="transmembrane region" description="Helical" evidence="7">
    <location>
        <begin position="277"/>
        <end position="295"/>
    </location>
</feature>
<evidence type="ECO:0000256" key="5">
    <source>
        <dbReference type="ARBA" id="ARBA00022989"/>
    </source>
</evidence>
<feature type="transmembrane region" description="Helical" evidence="7">
    <location>
        <begin position="397"/>
        <end position="417"/>
    </location>
</feature>
<dbReference type="InterPro" id="IPR010656">
    <property type="entry name" value="DctM"/>
</dbReference>
<keyword evidence="2" id="KW-1003">Cell membrane</keyword>
<feature type="transmembrane region" description="Helical" evidence="7">
    <location>
        <begin position="79"/>
        <end position="105"/>
    </location>
</feature>
<dbReference type="OrthoDB" id="7374726at2"/>
<comment type="caution">
    <text evidence="9">The sequence shown here is derived from an EMBL/GenBank/DDBJ whole genome shotgun (WGS) entry which is preliminary data.</text>
</comment>
<comment type="subunit">
    <text evidence="7">The complex comprises the extracytoplasmic solute receptor protein and the two transmembrane proteins.</text>
</comment>
<dbReference type="Pfam" id="PF06808">
    <property type="entry name" value="DctM"/>
    <property type="match status" value="1"/>
</dbReference>
<name>A0A0N1F1N2_9HYPH</name>
<sequence>MTTIMLQILPVWFAALLIGVPLFVSMGLAAIAFAFLGGFPLGIVPQKIAQSANSFPLLAAPLFILMGNIMNSAGITDRIFAFATACVGWLRGGLCHANILASVIFAGMSGSAVADAGGVGTLEIKAMKDEGYDAETAAAITAASATIGPIIPPSLPMVIYGVSADVSIGGLFLAGVIPGLLMAGALMAMVVHVAKKRDLPRHLFPGAAQLWVAYKEAHWALMTPVILFGGMMAGIFTPTEAAAVATAYALVLGLFVYRSFDLDDLPELVVQTVETTGVVLALVMTAAALGWCLSISRIPQTVGPMLVDLAGNPLMFLLIVNLLLLFVGCFMEALAAMLILIPILTPAAAQFGIDPIQFGLIFVLNLMIGTITPPVGVVLFVTAKVANISFESMSRAIVPWLMPLLAVLVAITLWPPLTTWLPNLVMGR</sequence>
<feature type="transmembrane region" description="Helical" evidence="7">
    <location>
        <begin position="356"/>
        <end position="385"/>
    </location>
</feature>
<feature type="domain" description="TRAP C4-dicarboxylate transport system permease DctM subunit" evidence="8">
    <location>
        <begin position="12"/>
        <end position="416"/>
    </location>
</feature>
<dbReference type="RefSeq" id="WP_054211207.1">
    <property type="nucleotide sequence ID" value="NZ_LGSZ01000058.1"/>
</dbReference>
<keyword evidence="7" id="KW-0813">Transport</keyword>
<reference evidence="9 10" key="1">
    <citation type="submission" date="2015-07" db="EMBL/GenBank/DDBJ databases">
        <title>Whole genome sequencing of Bosea vaviloviae isolated from cave pool.</title>
        <authorList>
            <person name="Tan N.E.H."/>
            <person name="Lee Y.P."/>
            <person name="Gan H.M."/>
            <person name="Barton H."/>
            <person name="Savka M.A."/>
        </authorList>
    </citation>
    <scope>NUCLEOTIDE SEQUENCE [LARGE SCALE GENOMIC DNA]</scope>
    <source>
        <strain evidence="9 10">SD260</strain>
    </source>
</reference>
<dbReference type="GO" id="GO:0022857">
    <property type="term" value="F:transmembrane transporter activity"/>
    <property type="evidence" value="ECO:0007669"/>
    <property type="project" value="UniProtKB-UniRule"/>
</dbReference>
<keyword evidence="3 7" id="KW-0997">Cell inner membrane</keyword>
<dbReference type="PANTHER" id="PTHR33362:SF3">
    <property type="entry name" value="SIALIC ACID TRAP TRANSPORTER PERMEASE PROTEIN SIAT"/>
    <property type="match status" value="1"/>
</dbReference>
<comment type="similarity">
    <text evidence="7">Belongs to the TRAP transporter large permease family.</text>
</comment>
<dbReference type="AlphaFoldDB" id="A0A0N1F1N2"/>
<keyword evidence="4 7" id="KW-0812">Transmembrane</keyword>
<accession>A0A0N1F1N2</accession>
<feature type="transmembrane region" description="Helical" evidence="7">
    <location>
        <begin position="12"/>
        <end position="36"/>
    </location>
</feature>
<dbReference type="PANTHER" id="PTHR33362">
    <property type="entry name" value="SIALIC ACID TRAP TRANSPORTER PERMEASE PROTEIN SIAT-RELATED"/>
    <property type="match status" value="1"/>
</dbReference>
<gene>
    <name evidence="9" type="ORF">AE618_22010</name>
</gene>
<keyword evidence="5 7" id="KW-1133">Transmembrane helix</keyword>
<evidence type="ECO:0000256" key="7">
    <source>
        <dbReference type="RuleBase" id="RU369079"/>
    </source>
</evidence>
<keyword evidence="6 7" id="KW-0472">Membrane</keyword>
<proteinExistence type="inferred from homology"/>
<evidence type="ECO:0000313" key="9">
    <source>
        <dbReference type="EMBL" id="KPH77777.1"/>
    </source>
</evidence>
<dbReference type="InterPro" id="IPR004681">
    <property type="entry name" value="TRAP_DctM"/>
</dbReference>
<evidence type="ECO:0000256" key="2">
    <source>
        <dbReference type="ARBA" id="ARBA00022475"/>
    </source>
</evidence>
<comment type="caution">
    <text evidence="7">Lacks conserved residue(s) required for the propagation of feature annotation.</text>
</comment>
<evidence type="ECO:0000313" key="10">
    <source>
        <dbReference type="Proteomes" id="UP000037822"/>
    </source>
</evidence>
<protein>
    <recommendedName>
        <fullName evidence="7">TRAP transporter large permease protein</fullName>
    </recommendedName>
</protein>
<evidence type="ECO:0000256" key="3">
    <source>
        <dbReference type="ARBA" id="ARBA00022519"/>
    </source>
</evidence>
<dbReference type="Proteomes" id="UP000037822">
    <property type="component" value="Unassembled WGS sequence"/>
</dbReference>
<dbReference type="GO" id="GO:0005886">
    <property type="term" value="C:plasma membrane"/>
    <property type="evidence" value="ECO:0007669"/>
    <property type="project" value="UniProtKB-SubCell"/>
</dbReference>
<feature type="transmembrane region" description="Helical" evidence="7">
    <location>
        <begin position="316"/>
        <end position="344"/>
    </location>
</feature>
<feature type="transmembrane region" description="Helical" evidence="7">
    <location>
        <begin position="166"/>
        <end position="191"/>
    </location>
</feature>
<feature type="transmembrane region" description="Helical" evidence="7">
    <location>
        <begin position="225"/>
        <end position="257"/>
    </location>
</feature>
<organism evidence="9 10">
    <name type="scientific">Bosea vaviloviae</name>
    <dbReference type="NCBI Taxonomy" id="1526658"/>
    <lineage>
        <taxon>Bacteria</taxon>
        <taxon>Pseudomonadati</taxon>
        <taxon>Pseudomonadota</taxon>
        <taxon>Alphaproteobacteria</taxon>
        <taxon>Hyphomicrobiales</taxon>
        <taxon>Boseaceae</taxon>
        <taxon>Bosea</taxon>
    </lineage>
</organism>
<dbReference type="EMBL" id="LGSZ01000058">
    <property type="protein sequence ID" value="KPH77777.1"/>
    <property type="molecule type" value="Genomic_DNA"/>
</dbReference>
<comment type="subcellular location">
    <subcellularLocation>
        <location evidence="1 7">Cell inner membrane</location>
        <topology evidence="1 7">Multi-pass membrane protein</topology>
    </subcellularLocation>
</comment>
<evidence type="ECO:0000256" key="4">
    <source>
        <dbReference type="ARBA" id="ARBA00022692"/>
    </source>
</evidence>
<evidence type="ECO:0000256" key="6">
    <source>
        <dbReference type="ARBA" id="ARBA00023136"/>
    </source>
</evidence>
<evidence type="ECO:0000259" key="8">
    <source>
        <dbReference type="Pfam" id="PF06808"/>
    </source>
</evidence>